<name>A0A937X6K3_9BACT</name>
<dbReference type="InterPro" id="IPR022644">
    <property type="entry name" value="De-COase2_N"/>
</dbReference>
<dbReference type="EMBL" id="VGJX01000681">
    <property type="protein sequence ID" value="MBM3275692.1"/>
    <property type="molecule type" value="Genomic_DNA"/>
</dbReference>
<dbReference type="SUPFAM" id="SSF51419">
    <property type="entry name" value="PLP-binding barrel"/>
    <property type="match status" value="1"/>
</dbReference>
<evidence type="ECO:0000256" key="2">
    <source>
        <dbReference type="ARBA" id="ARBA00022898"/>
    </source>
</evidence>
<reference evidence="4 5" key="1">
    <citation type="submission" date="2019-03" db="EMBL/GenBank/DDBJ databases">
        <title>Lake Tanganyika Metagenome-Assembled Genomes (MAGs).</title>
        <authorList>
            <person name="Tran P."/>
        </authorList>
    </citation>
    <scope>NUCLEOTIDE SEQUENCE [LARGE SCALE GENOMIC DNA]</scope>
    <source>
        <strain evidence="4">K_DeepCast_65m_m2_236</strain>
    </source>
</reference>
<comment type="cofactor">
    <cofactor evidence="1">
        <name>pyridoxal 5'-phosphate</name>
        <dbReference type="ChEBI" id="CHEBI:597326"/>
    </cofactor>
</comment>
<dbReference type="PANTHER" id="PTHR43727:SF2">
    <property type="entry name" value="GROUP IV DECARBOXYLASE"/>
    <property type="match status" value="1"/>
</dbReference>
<dbReference type="Proteomes" id="UP000703893">
    <property type="component" value="Unassembled WGS sequence"/>
</dbReference>
<accession>A0A937X6K3</accession>
<dbReference type="Gene3D" id="3.20.20.10">
    <property type="entry name" value="Alanine racemase"/>
    <property type="match status" value="1"/>
</dbReference>
<evidence type="ECO:0000259" key="3">
    <source>
        <dbReference type="Pfam" id="PF02784"/>
    </source>
</evidence>
<keyword evidence="2" id="KW-0663">Pyridoxal phosphate</keyword>
<proteinExistence type="predicted"/>
<gene>
    <name evidence="4" type="ORF">FJZ00_11105</name>
</gene>
<dbReference type="InterPro" id="IPR009006">
    <property type="entry name" value="Ala_racemase/Decarboxylase_C"/>
</dbReference>
<evidence type="ECO:0000313" key="4">
    <source>
        <dbReference type="EMBL" id="MBM3275692.1"/>
    </source>
</evidence>
<dbReference type="GO" id="GO:0009089">
    <property type="term" value="P:lysine biosynthetic process via diaminopimelate"/>
    <property type="evidence" value="ECO:0007669"/>
    <property type="project" value="TreeGrafter"/>
</dbReference>
<dbReference type="AlphaFoldDB" id="A0A937X6K3"/>
<protein>
    <submittedName>
        <fullName evidence="4">Diaminopimelate decarboxylase</fullName>
    </submittedName>
</protein>
<feature type="domain" description="Orn/DAP/Arg decarboxylase 2 N-terminal" evidence="3">
    <location>
        <begin position="35"/>
        <end position="113"/>
    </location>
</feature>
<sequence>MHHFEYRGDDLFCEGVALERIARDVGTPTYVYSRATLERHLRVFDEAFGKRPHIVCFSMKANSNLAVLRTLTARGAGVDIVSGGELFRALRAGADPKKIVFSGVGKRDDEIEAGLR</sequence>
<dbReference type="GO" id="GO:0008836">
    <property type="term" value="F:diaminopimelate decarboxylase activity"/>
    <property type="evidence" value="ECO:0007669"/>
    <property type="project" value="TreeGrafter"/>
</dbReference>
<comment type="caution">
    <text evidence="4">The sequence shown here is derived from an EMBL/GenBank/DDBJ whole genome shotgun (WGS) entry which is preliminary data.</text>
</comment>
<dbReference type="Pfam" id="PF02784">
    <property type="entry name" value="Orn_Arg_deC_N"/>
    <property type="match status" value="1"/>
</dbReference>
<evidence type="ECO:0000313" key="5">
    <source>
        <dbReference type="Proteomes" id="UP000703893"/>
    </source>
</evidence>
<dbReference type="Gene3D" id="2.40.37.10">
    <property type="entry name" value="Lyase, Ornithine Decarboxylase, Chain A, domain 1"/>
    <property type="match status" value="1"/>
</dbReference>
<dbReference type="InterPro" id="IPR029066">
    <property type="entry name" value="PLP-binding_barrel"/>
</dbReference>
<dbReference type="PANTHER" id="PTHR43727">
    <property type="entry name" value="DIAMINOPIMELATE DECARBOXYLASE"/>
    <property type="match status" value="1"/>
</dbReference>
<organism evidence="4 5">
    <name type="scientific">Candidatus Tanganyikabacteria bacterium</name>
    <dbReference type="NCBI Taxonomy" id="2961651"/>
    <lineage>
        <taxon>Bacteria</taxon>
        <taxon>Bacillati</taxon>
        <taxon>Candidatus Sericytochromatia</taxon>
        <taxon>Candidatus Tanganyikabacteria</taxon>
    </lineage>
</organism>
<feature type="non-terminal residue" evidence="4">
    <location>
        <position position="116"/>
    </location>
</feature>
<evidence type="ECO:0000256" key="1">
    <source>
        <dbReference type="ARBA" id="ARBA00001933"/>
    </source>
</evidence>